<evidence type="ECO:0000256" key="14">
    <source>
        <dbReference type="SAM" id="MobiDB-lite"/>
    </source>
</evidence>
<accession>A0A8X8BKM9</accession>
<dbReference type="GO" id="GO:0009881">
    <property type="term" value="F:photoreceptor activity"/>
    <property type="evidence" value="ECO:0007669"/>
    <property type="project" value="UniProtKB-KW"/>
</dbReference>
<evidence type="ECO:0000313" key="17">
    <source>
        <dbReference type="EMBL" id="KAG2461278.1"/>
    </source>
</evidence>
<keyword evidence="18" id="KW-1185">Reference proteome</keyword>
<keyword evidence="9 15" id="KW-0472">Membrane</keyword>
<dbReference type="GO" id="GO:0007602">
    <property type="term" value="P:phototransduction"/>
    <property type="evidence" value="ECO:0007669"/>
    <property type="project" value="UniProtKB-KW"/>
</dbReference>
<feature type="transmembrane region" description="Helical" evidence="15">
    <location>
        <begin position="211"/>
        <end position="236"/>
    </location>
</feature>
<dbReference type="InterPro" id="IPR002962">
    <property type="entry name" value="Peropsin"/>
</dbReference>
<keyword evidence="2" id="KW-0600">Photoreceptor protein</keyword>
<dbReference type="PROSITE" id="PS00238">
    <property type="entry name" value="OPSIN"/>
    <property type="match status" value="1"/>
</dbReference>
<dbReference type="GO" id="GO:0007601">
    <property type="term" value="P:visual perception"/>
    <property type="evidence" value="ECO:0007669"/>
    <property type="project" value="InterPro"/>
</dbReference>
<feature type="transmembrane region" description="Helical" evidence="15">
    <location>
        <begin position="161"/>
        <end position="190"/>
    </location>
</feature>
<evidence type="ECO:0000256" key="5">
    <source>
        <dbReference type="ARBA" id="ARBA00022925"/>
    </source>
</evidence>
<keyword evidence="8" id="KW-0297">G-protein coupled receptor</keyword>
<comment type="subcellular location">
    <subcellularLocation>
        <location evidence="1">Membrane</location>
        <topology evidence="1">Multi-pass membrane protein</topology>
    </subcellularLocation>
</comment>
<keyword evidence="5" id="KW-0681">Retinal protein</keyword>
<evidence type="ECO:0000313" key="18">
    <source>
        <dbReference type="Proteomes" id="UP000886611"/>
    </source>
</evidence>
<dbReference type="InterPro" id="IPR000276">
    <property type="entry name" value="GPCR_Rhodpsn"/>
</dbReference>
<dbReference type="PRINTS" id="PR01244">
    <property type="entry name" value="PEROPSIN"/>
</dbReference>
<protein>
    <submittedName>
        <fullName evidence="17">OPN5 protein</fullName>
    </submittedName>
</protein>
<dbReference type="SUPFAM" id="SSF81321">
    <property type="entry name" value="Family A G protein-coupled receptor-like"/>
    <property type="match status" value="1"/>
</dbReference>
<keyword evidence="3" id="KW-0716">Sensory transduction</keyword>
<gene>
    <name evidence="17" type="primary">Opn5_0</name>
    <name evidence="17" type="ORF">GTO96_0008422</name>
</gene>
<dbReference type="AlphaFoldDB" id="A0A8X8BKM9"/>
<evidence type="ECO:0000259" key="16">
    <source>
        <dbReference type="PROSITE" id="PS50262"/>
    </source>
</evidence>
<evidence type="ECO:0000256" key="1">
    <source>
        <dbReference type="ARBA" id="ARBA00004141"/>
    </source>
</evidence>
<evidence type="ECO:0000256" key="11">
    <source>
        <dbReference type="ARBA" id="ARBA00023170"/>
    </source>
</evidence>
<feature type="non-terminal residue" evidence="17">
    <location>
        <position position="1"/>
    </location>
</feature>
<dbReference type="Pfam" id="PF00001">
    <property type="entry name" value="7tm_1"/>
    <property type="match status" value="1"/>
</dbReference>
<evidence type="ECO:0000256" key="12">
    <source>
        <dbReference type="ARBA" id="ARBA00023180"/>
    </source>
</evidence>
<feature type="transmembrane region" description="Helical" evidence="15">
    <location>
        <begin position="33"/>
        <end position="57"/>
    </location>
</feature>
<evidence type="ECO:0000256" key="4">
    <source>
        <dbReference type="ARBA" id="ARBA00022692"/>
    </source>
</evidence>
<evidence type="ECO:0000256" key="9">
    <source>
        <dbReference type="ARBA" id="ARBA00023136"/>
    </source>
</evidence>
<organism evidence="17 18">
    <name type="scientific">Polypterus senegalus</name>
    <name type="common">Senegal bichir</name>
    <dbReference type="NCBI Taxonomy" id="55291"/>
    <lineage>
        <taxon>Eukaryota</taxon>
        <taxon>Metazoa</taxon>
        <taxon>Chordata</taxon>
        <taxon>Craniata</taxon>
        <taxon>Vertebrata</taxon>
        <taxon>Euteleostomi</taxon>
        <taxon>Actinopterygii</taxon>
        <taxon>Polypteriformes</taxon>
        <taxon>Polypteridae</taxon>
        <taxon>Polypterus</taxon>
    </lineage>
</organism>
<evidence type="ECO:0000256" key="8">
    <source>
        <dbReference type="ARBA" id="ARBA00023040"/>
    </source>
</evidence>
<keyword evidence="11" id="KW-0675">Receptor</keyword>
<dbReference type="InterPro" id="IPR027430">
    <property type="entry name" value="Retinal_BS"/>
</dbReference>
<feature type="non-terminal residue" evidence="17">
    <location>
        <position position="372"/>
    </location>
</feature>
<dbReference type="GO" id="GO:0004930">
    <property type="term" value="F:G protein-coupled receptor activity"/>
    <property type="evidence" value="ECO:0007669"/>
    <property type="project" value="UniProtKB-KW"/>
</dbReference>
<keyword evidence="13" id="KW-0807">Transducer</keyword>
<proteinExistence type="predicted"/>
<dbReference type="InterPro" id="IPR017452">
    <property type="entry name" value="GPCR_Rhodpsn_7TM"/>
</dbReference>
<evidence type="ECO:0000256" key="6">
    <source>
        <dbReference type="ARBA" id="ARBA00022989"/>
    </source>
</evidence>
<dbReference type="PRINTS" id="PR00237">
    <property type="entry name" value="GPCRRHODOPSN"/>
</dbReference>
<feature type="transmembrane region" description="Helical" evidence="15">
    <location>
        <begin position="6"/>
        <end position="21"/>
    </location>
</feature>
<keyword evidence="4 15" id="KW-0812">Transmembrane</keyword>
<dbReference type="PANTHER" id="PTHR24240">
    <property type="entry name" value="OPSIN"/>
    <property type="match status" value="1"/>
</dbReference>
<evidence type="ECO:0000256" key="15">
    <source>
        <dbReference type="SAM" id="Phobius"/>
    </source>
</evidence>
<feature type="domain" description="G-protein coupled receptors family 1 profile" evidence="16">
    <location>
        <begin position="12"/>
        <end position="268"/>
    </location>
</feature>
<evidence type="ECO:0000256" key="10">
    <source>
        <dbReference type="ARBA" id="ARBA00023157"/>
    </source>
</evidence>
<reference evidence="17 18" key="1">
    <citation type="journal article" date="2021" name="Cell">
        <title>Tracing the genetic footprints of vertebrate landing in non-teleost ray-finned fishes.</title>
        <authorList>
            <person name="Bi X."/>
            <person name="Wang K."/>
            <person name="Yang L."/>
            <person name="Pan H."/>
            <person name="Jiang H."/>
            <person name="Wei Q."/>
            <person name="Fang M."/>
            <person name="Yu H."/>
            <person name="Zhu C."/>
            <person name="Cai Y."/>
            <person name="He Y."/>
            <person name="Gan X."/>
            <person name="Zeng H."/>
            <person name="Yu D."/>
            <person name="Zhu Y."/>
            <person name="Jiang H."/>
            <person name="Qiu Q."/>
            <person name="Yang H."/>
            <person name="Zhang Y.E."/>
            <person name="Wang W."/>
            <person name="Zhu M."/>
            <person name="He S."/>
            <person name="Zhang G."/>
        </authorList>
    </citation>
    <scope>NUCLEOTIDE SEQUENCE [LARGE SCALE GENOMIC DNA]</scope>
    <source>
        <strain evidence="17">Bchr_013</strain>
    </source>
</reference>
<sequence>FHCSTGVLSLLGNGTLLFVAYRRKSFLKPAEFFIVNLAISDLGMTLTLFPLAIPSAFAHRWLFDNITCLCYAFCGVLFGLCSLTNLTILSSVCCLKVCYPAYGNKFSSAHAGLLVVFSWCYSSVFAWAPLAKWGHYGPEPYGTACCIDWHAAKNEVSAMTYIVSLFVFCYVVPCTIIFTSYAFILLTVLGSRQAVQQHVSPVTKAGSAHNVIIKLSVAVCIGFLTAWSPYAIVSMWAAFGDSQRVPSVAFAMAAIFAKSSTIYNPIIYLLFKPNFRKFLCRDAAVCHRHVCTPFSCCRKPGQQKEMFQSKDASNSTRLSNGRPENNIGCHHCPDSRPVRTLSANRAAQVTTSLTNKEVPVTQLSDELKKELL</sequence>
<comment type="caution">
    <text evidence="17">The sequence shown here is derived from an EMBL/GenBank/DDBJ whole genome shotgun (WGS) entry which is preliminary data.</text>
</comment>
<feature type="region of interest" description="Disordered" evidence="14">
    <location>
        <begin position="307"/>
        <end position="329"/>
    </location>
</feature>
<feature type="transmembrane region" description="Helical" evidence="15">
    <location>
        <begin position="248"/>
        <end position="271"/>
    </location>
</feature>
<evidence type="ECO:0000256" key="13">
    <source>
        <dbReference type="ARBA" id="ARBA00023224"/>
    </source>
</evidence>
<dbReference type="Gene3D" id="1.20.1070.10">
    <property type="entry name" value="Rhodopsin 7-helix transmembrane proteins"/>
    <property type="match status" value="1"/>
</dbReference>
<keyword evidence="7" id="KW-0157">Chromophore</keyword>
<feature type="transmembrane region" description="Helical" evidence="15">
    <location>
        <begin position="69"/>
        <end position="99"/>
    </location>
</feature>
<keyword evidence="6 15" id="KW-1133">Transmembrane helix</keyword>
<dbReference type="InterPro" id="IPR050125">
    <property type="entry name" value="GPCR_opsins"/>
</dbReference>
<feature type="compositionally biased region" description="Polar residues" evidence="14">
    <location>
        <begin position="310"/>
        <end position="323"/>
    </location>
</feature>
<evidence type="ECO:0000256" key="3">
    <source>
        <dbReference type="ARBA" id="ARBA00022606"/>
    </source>
</evidence>
<keyword evidence="10" id="KW-1015">Disulfide bond</keyword>
<name>A0A8X8BKM9_POLSE</name>
<dbReference type="CDD" id="cd15074">
    <property type="entry name" value="7tmA_Opsin5_neuropsin"/>
    <property type="match status" value="1"/>
</dbReference>
<dbReference type="EMBL" id="JAATIS010004524">
    <property type="protein sequence ID" value="KAG2461278.1"/>
    <property type="molecule type" value="Genomic_DNA"/>
</dbReference>
<evidence type="ECO:0000256" key="2">
    <source>
        <dbReference type="ARBA" id="ARBA00022543"/>
    </source>
</evidence>
<evidence type="ECO:0000256" key="7">
    <source>
        <dbReference type="ARBA" id="ARBA00022991"/>
    </source>
</evidence>
<dbReference type="FunFam" id="1.20.1070.10:FF:000219">
    <property type="entry name" value="Opsin 5-like 2"/>
    <property type="match status" value="1"/>
</dbReference>
<keyword evidence="12" id="KW-0325">Glycoprotein</keyword>
<dbReference type="PROSITE" id="PS50262">
    <property type="entry name" value="G_PROTEIN_RECEP_F1_2"/>
    <property type="match status" value="1"/>
</dbReference>
<dbReference type="Proteomes" id="UP000886611">
    <property type="component" value="Unassembled WGS sequence"/>
</dbReference>
<dbReference type="GO" id="GO:0016020">
    <property type="term" value="C:membrane"/>
    <property type="evidence" value="ECO:0007669"/>
    <property type="project" value="UniProtKB-SubCell"/>
</dbReference>
<feature type="transmembrane region" description="Helical" evidence="15">
    <location>
        <begin position="111"/>
        <end position="130"/>
    </location>
</feature>